<proteinExistence type="predicted"/>
<gene>
    <name evidence="2" type="ORF">LCGC14_0982360</name>
</gene>
<evidence type="ECO:0000256" key="1">
    <source>
        <dbReference type="SAM" id="MobiDB-lite"/>
    </source>
</evidence>
<reference evidence="2" key="1">
    <citation type="journal article" date="2015" name="Nature">
        <title>Complex archaea that bridge the gap between prokaryotes and eukaryotes.</title>
        <authorList>
            <person name="Spang A."/>
            <person name="Saw J.H."/>
            <person name="Jorgensen S.L."/>
            <person name="Zaremba-Niedzwiedzka K."/>
            <person name="Martijn J."/>
            <person name="Lind A.E."/>
            <person name="van Eijk R."/>
            <person name="Schleper C."/>
            <person name="Guy L."/>
            <person name="Ettema T.J."/>
        </authorList>
    </citation>
    <scope>NUCLEOTIDE SEQUENCE</scope>
</reference>
<dbReference type="Gene3D" id="2.30.30.220">
    <property type="entry name" value="SspB-like"/>
    <property type="match status" value="1"/>
</dbReference>
<evidence type="ECO:0000313" key="2">
    <source>
        <dbReference type="EMBL" id="KKN15790.1"/>
    </source>
</evidence>
<dbReference type="NCBIfam" id="NF008763">
    <property type="entry name" value="PRK11798.1-2"/>
    <property type="match status" value="1"/>
</dbReference>
<dbReference type="AlphaFoldDB" id="A0A0F9N8F1"/>
<dbReference type="PANTHER" id="PTHR37486:SF1">
    <property type="entry name" value="STRINGENT STARVATION PROTEIN B"/>
    <property type="match status" value="1"/>
</dbReference>
<dbReference type="GO" id="GO:0005840">
    <property type="term" value="C:ribosome"/>
    <property type="evidence" value="ECO:0007669"/>
    <property type="project" value="TreeGrafter"/>
</dbReference>
<dbReference type="NCBIfam" id="NF008769">
    <property type="entry name" value="PRK11798.2-5"/>
    <property type="match status" value="1"/>
</dbReference>
<dbReference type="PIRSF" id="PIRSF005276">
    <property type="entry name" value="SspB"/>
    <property type="match status" value="1"/>
</dbReference>
<evidence type="ECO:0008006" key="3">
    <source>
        <dbReference type="Google" id="ProtNLM"/>
    </source>
</evidence>
<protein>
    <recommendedName>
        <fullName evidence="3">Stringent starvation protein B</fullName>
    </recommendedName>
</protein>
<dbReference type="EMBL" id="LAZR01003676">
    <property type="protein sequence ID" value="KKN15790.1"/>
    <property type="molecule type" value="Genomic_DNA"/>
</dbReference>
<dbReference type="InterPro" id="IPR036760">
    <property type="entry name" value="SspB-like_sf"/>
</dbReference>
<sequence>MADNKVTMTSSRPYLVRAFNEWILDNDCTPYLVVDAGIQGVQVPTEHVANGQIVLNVSPGAVRDLVVGNGALEFSARFGGVPMQVFIPLQAVLAIYAKENGEGMVFGSEPGSPDPDGTNDREGAGKTEGQEERPSGRPTLKVVK</sequence>
<feature type="region of interest" description="Disordered" evidence="1">
    <location>
        <begin position="104"/>
        <end position="144"/>
    </location>
</feature>
<organism evidence="2">
    <name type="scientific">marine sediment metagenome</name>
    <dbReference type="NCBI Taxonomy" id="412755"/>
    <lineage>
        <taxon>unclassified sequences</taxon>
        <taxon>metagenomes</taxon>
        <taxon>ecological metagenomes</taxon>
    </lineage>
</organism>
<dbReference type="GO" id="GO:0045732">
    <property type="term" value="P:positive regulation of protein catabolic process"/>
    <property type="evidence" value="ECO:0007669"/>
    <property type="project" value="TreeGrafter"/>
</dbReference>
<dbReference type="GO" id="GO:0005829">
    <property type="term" value="C:cytosol"/>
    <property type="evidence" value="ECO:0007669"/>
    <property type="project" value="TreeGrafter"/>
</dbReference>
<dbReference type="SUPFAM" id="SSF101738">
    <property type="entry name" value="SspB-like"/>
    <property type="match status" value="1"/>
</dbReference>
<name>A0A0F9N8F1_9ZZZZ</name>
<dbReference type="PANTHER" id="PTHR37486">
    <property type="entry name" value="STRINGENT STARVATION PROTEIN B"/>
    <property type="match status" value="1"/>
</dbReference>
<accession>A0A0F9N8F1</accession>
<dbReference type="InterPro" id="IPR007481">
    <property type="entry name" value="SspB"/>
</dbReference>
<feature type="compositionally biased region" description="Basic and acidic residues" evidence="1">
    <location>
        <begin position="118"/>
        <end position="135"/>
    </location>
</feature>
<dbReference type="Pfam" id="PF04386">
    <property type="entry name" value="SspB"/>
    <property type="match status" value="1"/>
</dbReference>
<comment type="caution">
    <text evidence="2">The sequence shown here is derived from an EMBL/GenBank/DDBJ whole genome shotgun (WGS) entry which is preliminary data.</text>
</comment>